<feature type="region of interest" description="Disordered" evidence="1">
    <location>
        <begin position="58"/>
        <end position="92"/>
    </location>
</feature>
<feature type="compositionally biased region" description="Low complexity" evidence="1">
    <location>
        <begin position="58"/>
        <end position="86"/>
    </location>
</feature>
<organism evidence="2 3">
    <name type="scientific">Hyphopichia burtonii NRRL Y-1933</name>
    <dbReference type="NCBI Taxonomy" id="984485"/>
    <lineage>
        <taxon>Eukaryota</taxon>
        <taxon>Fungi</taxon>
        <taxon>Dikarya</taxon>
        <taxon>Ascomycota</taxon>
        <taxon>Saccharomycotina</taxon>
        <taxon>Pichiomycetes</taxon>
        <taxon>Debaryomycetaceae</taxon>
        <taxon>Hyphopichia</taxon>
    </lineage>
</organism>
<evidence type="ECO:0000256" key="1">
    <source>
        <dbReference type="SAM" id="MobiDB-lite"/>
    </source>
</evidence>
<feature type="compositionally biased region" description="Polar residues" evidence="1">
    <location>
        <begin position="605"/>
        <end position="616"/>
    </location>
</feature>
<feature type="compositionally biased region" description="Polar residues" evidence="1">
    <location>
        <begin position="481"/>
        <end position="493"/>
    </location>
</feature>
<feature type="compositionally biased region" description="Polar residues" evidence="1">
    <location>
        <begin position="406"/>
        <end position="421"/>
    </location>
</feature>
<sequence>MSSPIDTLFSNSNTNLSVSATPSAIRRQNHRHRRSAAISGDFDIMGLGLFSPPNGSKPLHLPLHNHSHSYNVSNQKSDQNSQNNINTGSAPEKSYLDKHFHFNNEDDFTNKPTSSDFAFPNKTPDLMNVSTPPRYFTSSNLKNRIHNLNSPIKLNHRHAMSTSNTPRTKFFLTEETNMNNENVPDAVIDLDEILNANLHIGDHSTHHNTHRRSGLLPHDIFGQNDHEDDFLASPSPFFKNNASNSFNSSPLSIPNHITLFQQPIQEKTSDSIEEDDENNNLNTNDDDEIEGETKDIFTNPQDALIYSNDSANSSNSSLKSNSNINRVGSINSHKLNHHLIEKTLSNSSKESNNSSVTNQLNNNSTPTSKRSGAKANRYQSFYDQSFKITNALKFSSSESINLVRSNSSGQNLNLNDSNSPVTPREILSKSLGHSSSLPSLKSNLKRNVKFQESRFKQESRNYDHEKNVDNILFNPSEKKSIYQTPTSPTNDENITIALLSSKPPESNPLTNPQSQPDQKQDQKQDHQQNHQQSNILATKNISNSPISVTSDVSSTVLSTNEASTDHSSLISLNDNSNLKKLKNKLQNNNSENMMPSIVISKDGDVTSSSSTNSTFKQVDEDSIDSPIISKPSNDEIKESSPIKKKPTPIKVPIPTKTTTPPTEIIDGPQPPFTPDNSSMASPKSSPKKAGPRRPLSPSEEKILKSTQIPSFKNLYSERRKSLYGKDKEHPNPSSFFSSYIRKSLVSSTITQPPPVCSSTIESPRGRHSKSKSFSLILLDLAPGISNDGNLDDNSIKLNKGKNNKFVNWFRKKR</sequence>
<proteinExistence type="predicted"/>
<evidence type="ECO:0000313" key="3">
    <source>
        <dbReference type="Proteomes" id="UP000095085"/>
    </source>
</evidence>
<protein>
    <submittedName>
        <fullName evidence="2">Uncharacterized protein</fullName>
    </submittedName>
</protein>
<gene>
    <name evidence="2" type="ORF">HYPBUDRAFT_150615</name>
</gene>
<feature type="region of interest" description="Disordered" evidence="1">
    <location>
        <begin position="344"/>
        <end position="375"/>
    </location>
</feature>
<feature type="compositionally biased region" description="Acidic residues" evidence="1">
    <location>
        <begin position="271"/>
        <end position="290"/>
    </location>
</feature>
<feature type="compositionally biased region" description="Low complexity" evidence="1">
    <location>
        <begin position="345"/>
        <end position="364"/>
    </location>
</feature>
<feature type="region of interest" description="Disordered" evidence="1">
    <location>
        <begin position="601"/>
        <end position="712"/>
    </location>
</feature>
<accession>A0A1E4RDQ5</accession>
<reference evidence="3" key="1">
    <citation type="submission" date="2016-05" db="EMBL/GenBank/DDBJ databases">
        <title>Comparative genomics of biotechnologically important yeasts.</title>
        <authorList>
            <consortium name="DOE Joint Genome Institute"/>
            <person name="Riley R."/>
            <person name="Haridas S."/>
            <person name="Wolfe K.H."/>
            <person name="Lopes M.R."/>
            <person name="Hittinger C.T."/>
            <person name="Goker M."/>
            <person name="Salamov A."/>
            <person name="Wisecaver J."/>
            <person name="Long T.M."/>
            <person name="Aerts A.L."/>
            <person name="Barry K."/>
            <person name="Choi C."/>
            <person name="Clum A."/>
            <person name="Coughlan A.Y."/>
            <person name="Deshpande S."/>
            <person name="Douglass A.P."/>
            <person name="Hanson S.J."/>
            <person name="Klenk H.-P."/>
            <person name="Labutti K."/>
            <person name="Lapidus A."/>
            <person name="Lindquist E."/>
            <person name="Lipzen A."/>
            <person name="Meier-Kolthoff J.P."/>
            <person name="Ohm R.A."/>
            <person name="Otillar R.P."/>
            <person name="Pangilinan J."/>
            <person name="Peng Y."/>
            <person name="Rokas A."/>
            <person name="Rosa C.A."/>
            <person name="Scheuner C."/>
            <person name="Sibirny A.A."/>
            <person name="Slot J.C."/>
            <person name="Stielow J.B."/>
            <person name="Sun H."/>
            <person name="Kurtzman C.P."/>
            <person name="Blackwell M."/>
            <person name="Grigoriev I.V."/>
            <person name="Jeffries T.W."/>
        </authorList>
    </citation>
    <scope>NUCLEOTIDE SEQUENCE [LARGE SCALE GENOMIC DNA]</scope>
    <source>
        <strain evidence="3">NRRL Y-1933</strain>
    </source>
</reference>
<dbReference type="Proteomes" id="UP000095085">
    <property type="component" value="Unassembled WGS sequence"/>
</dbReference>
<dbReference type="GeneID" id="30994837"/>
<feature type="compositionally biased region" description="Polar residues" evidence="1">
    <location>
        <begin position="1"/>
        <end position="22"/>
    </location>
</feature>
<feature type="region of interest" description="Disordered" evidence="1">
    <location>
        <begin position="452"/>
        <end position="548"/>
    </location>
</feature>
<dbReference type="AlphaFoldDB" id="A0A1E4RDQ5"/>
<feature type="compositionally biased region" description="Polar residues" evidence="1">
    <location>
        <begin position="748"/>
        <end position="761"/>
    </location>
</feature>
<feature type="compositionally biased region" description="Basic and acidic residues" evidence="1">
    <location>
        <begin position="518"/>
        <end position="528"/>
    </location>
</feature>
<feature type="region of interest" description="Disordered" evidence="1">
    <location>
        <begin position="1"/>
        <end position="34"/>
    </location>
</feature>
<dbReference type="STRING" id="984485.A0A1E4RDQ5"/>
<dbReference type="RefSeq" id="XP_020074312.1">
    <property type="nucleotide sequence ID" value="XM_020220287.1"/>
</dbReference>
<dbReference type="OrthoDB" id="3981301at2759"/>
<keyword evidence="3" id="KW-1185">Reference proteome</keyword>
<feature type="compositionally biased region" description="Low complexity" evidence="1">
    <location>
        <begin position="648"/>
        <end position="665"/>
    </location>
</feature>
<evidence type="ECO:0000313" key="2">
    <source>
        <dbReference type="EMBL" id="ODV65245.1"/>
    </source>
</evidence>
<name>A0A1E4RDQ5_9ASCO</name>
<feature type="compositionally biased region" description="Basic and acidic residues" evidence="1">
    <location>
        <begin position="632"/>
        <end position="641"/>
    </location>
</feature>
<feature type="region of interest" description="Disordered" evidence="1">
    <location>
        <begin position="748"/>
        <end position="768"/>
    </location>
</feature>
<feature type="region of interest" description="Disordered" evidence="1">
    <location>
        <begin position="406"/>
        <end position="425"/>
    </location>
</feature>
<feature type="region of interest" description="Disordered" evidence="1">
    <location>
        <begin position="267"/>
        <end position="291"/>
    </location>
</feature>
<dbReference type="EMBL" id="KV454545">
    <property type="protein sequence ID" value="ODV65245.1"/>
    <property type="molecule type" value="Genomic_DNA"/>
</dbReference>
<feature type="compositionally biased region" description="Basic and acidic residues" evidence="1">
    <location>
        <begin position="452"/>
        <end position="468"/>
    </location>
</feature>